<evidence type="ECO:0000256" key="1">
    <source>
        <dbReference type="ARBA" id="ARBA00008455"/>
    </source>
</evidence>
<dbReference type="Pfam" id="PF08246">
    <property type="entry name" value="Inhibitor_I29"/>
    <property type="match status" value="1"/>
</dbReference>
<feature type="domain" description="Cathepsin propeptide inhibitor" evidence="9">
    <location>
        <begin position="44"/>
        <end position="101"/>
    </location>
</feature>
<dbReference type="Gene3D" id="3.90.70.10">
    <property type="entry name" value="Cysteine proteinases"/>
    <property type="match status" value="1"/>
</dbReference>
<gene>
    <name evidence="10" type="ORF">Acr_00g0011870</name>
</gene>
<proteinExistence type="inferred from homology"/>
<dbReference type="InterPro" id="IPR013201">
    <property type="entry name" value="Prot_inhib_I29"/>
</dbReference>
<evidence type="ECO:0000256" key="5">
    <source>
        <dbReference type="ARBA" id="ARBA00022807"/>
    </source>
</evidence>
<evidence type="ECO:0000313" key="10">
    <source>
        <dbReference type="EMBL" id="GFS30429.1"/>
    </source>
</evidence>
<dbReference type="SMART" id="SM00645">
    <property type="entry name" value="Pept_C1"/>
    <property type="match status" value="1"/>
</dbReference>
<feature type="chain" id="PRO_5029571763" evidence="7">
    <location>
        <begin position="27"/>
        <end position="463"/>
    </location>
</feature>
<dbReference type="SUPFAM" id="SSF54001">
    <property type="entry name" value="Cysteine proteinases"/>
    <property type="match status" value="1"/>
</dbReference>
<feature type="domain" description="Peptidase C1A papain C-terminal" evidence="8">
    <location>
        <begin position="128"/>
        <end position="335"/>
    </location>
</feature>
<evidence type="ECO:0000256" key="6">
    <source>
        <dbReference type="ARBA" id="ARBA00023157"/>
    </source>
</evidence>
<evidence type="ECO:0000256" key="4">
    <source>
        <dbReference type="ARBA" id="ARBA00022801"/>
    </source>
</evidence>
<evidence type="ECO:0000256" key="3">
    <source>
        <dbReference type="ARBA" id="ARBA00022729"/>
    </source>
</evidence>
<evidence type="ECO:0000259" key="9">
    <source>
        <dbReference type="SMART" id="SM00848"/>
    </source>
</evidence>
<organism evidence="10 11">
    <name type="scientific">Actinidia rufa</name>
    <dbReference type="NCBI Taxonomy" id="165716"/>
    <lineage>
        <taxon>Eukaryota</taxon>
        <taxon>Viridiplantae</taxon>
        <taxon>Streptophyta</taxon>
        <taxon>Embryophyta</taxon>
        <taxon>Tracheophyta</taxon>
        <taxon>Spermatophyta</taxon>
        <taxon>Magnoliopsida</taxon>
        <taxon>eudicotyledons</taxon>
        <taxon>Gunneridae</taxon>
        <taxon>Pentapetalae</taxon>
        <taxon>asterids</taxon>
        <taxon>Ericales</taxon>
        <taxon>Actinidiaceae</taxon>
        <taxon>Actinidia</taxon>
    </lineage>
</organism>
<keyword evidence="11" id="KW-1185">Reference proteome</keyword>
<sequence>MKMGSPKSVISMSLLFFSTLLILSSALDIKNSVQRTNDQVMAMYQSWLVEQGKSYNSLDEKEMRFEIFKENLRIIDNHNADANRSYSLGLNRFADLTDEEYRSTYLGFKSGPKAKVSNRYVPKVGDVLPNYVDWRTVGAVVGVKDQASCWAFSAVAAVEGINKIVTGNLISLSEQELVDCGRTQRTRGCNRGYMNDAFQFIINNGGINTEDNYPYTAQDGQCDWYRKNQRYVTIDDYEQLPANNEWALQNAVAYQPITVGLESEGGQFKLYTSGIYTGYCGTAIDHGVTIVGYGTERGMDYWIVKKLVGTNWGENGYIRIQRNIGGSCTLTCTALESFSWSFTWAWKPIEKFPGRIKRTITEWAESMILKGRFKDLAVPKLSGNFDESQLKMGVNVAALCVQNYPEKRPTMREVVGLLKGNEEDGKGYDENSAYGVFGPMDNHVQKLQDPYKRYGDGRIAKHG</sequence>
<dbReference type="CDD" id="cd02248">
    <property type="entry name" value="Peptidase_C1A"/>
    <property type="match status" value="1"/>
</dbReference>
<dbReference type="InterPro" id="IPR013128">
    <property type="entry name" value="Peptidase_C1A"/>
</dbReference>
<dbReference type="Gene3D" id="1.10.510.10">
    <property type="entry name" value="Transferase(Phosphotransferase) domain 1"/>
    <property type="match status" value="1"/>
</dbReference>
<dbReference type="InterPro" id="IPR025660">
    <property type="entry name" value="Pept_his_AS"/>
</dbReference>
<name>A0A7J0DA64_9ERIC</name>
<keyword evidence="6" id="KW-1015">Disulfide bond</keyword>
<keyword evidence="5" id="KW-0788">Thiol protease</keyword>
<dbReference type="Proteomes" id="UP000585474">
    <property type="component" value="Unassembled WGS sequence"/>
</dbReference>
<keyword evidence="4" id="KW-0378">Hydrolase</keyword>
<evidence type="ECO:0000313" key="11">
    <source>
        <dbReference type="Proteomes" id="UP000585474"/>
    </source>
</evidence>
<dbReference type="GO" id="GO:0008234">
    <property type="term" value="F:cysteine-type peptidase activity"/>
    <property type="evidence" value="ECO:0007669"/>
    <property type="project" value="UniProtKB-KW"/>
</dbReference>
<comment type="caution">
    <text evidence="10">The sequence shown here is derived from an EMBL/GenBank/DDBJ whole genome shotgun (WGS) entry which is preliminary data.</text>
</comment>
<dbReference type="SMART" id="SM00848">
    <property type="entry name" value="Inhibitor_I29"/>
    <property type="match status" value="1"/>
</dbReference>
<dbReference type="InterPro" id="IPR039417">
    <property type="entry name" value="Peptidase_C1A_papain-like"/>
</dbReference>
<dbReference type="Gene3D" id="1.10.287.2250">
    <property type="match status" value="1"/>
</dbReference>
<dbReference type="OrthoDB" id="10253408at2759"/>
<dbReference type="PANTHER" id="PTHR12411">
    <property type="entry name" value="CYSTEINE PROTEASE FAMILY C1-RELATED"/>
    <property type="match status" value="1"/>
</dbReference>
<dbReference type="InterPro" id="IPR038765">
    <property type="entry name" value="Papain-like_cys_pep_sf"/>
</dbReference>
<dbReference type="Pfam" id="PF00112">
    <property type="entry name" value="Peptidase_C1"/>
    <property type="match status" value="1"/>
</dbReference>
<protein>
    <submittedName>
        <fullName evidence="10">Granulin repeat cysteine protease family protein</fullName>
    </submittedName>
</protein>
<dbReference type="AlphaFoldDB" id="A0A7J0DA64"/>
<comment type="similarity">
    <text evidence="1">Belongs to the peptidase C1 family.</text>
</comment>
<dbReference type="InterPro" id="IPR000668">
    <property type="entry name" value="Peptidase_C1A_C"/>
</dbReference>
<evidence type="ECO:0000256" key="7">
    <source>
        <dbReference type="SAM" id="SignalP"/>
    </source>
</evidence>
<accession>A0A7J0DA64</accession>
<dbReference type="PROSITE" id="PS00639">
    <property type="entry name" value="THIOL_PROTEASE_HIS"/>
    <property type="match status" value="1"/>
</dbReference>
<dbReference type="GO" id="GO:0006508">
    <property type="term" value="P:proteolysis"/>
    <property type="evidence" value="ECO:0007669"/>
    <property type="project" value="UniProtKB-KW"/>
</dbReference>
<evidence type="ECO:0000259" key="8">
    <source>
        <dbReference type="SMART" id="SM00645"/>
    </source>
</evidence>
<reference evidence="11" key="1">
    <citation type="submission" date="2019-07" db="EMBL/GenBank/DDBJ databases">
        <title>De Novo Assembly of kiwifruit Actinidia rufa.</title>
        <authorList>
            <person name="Sugita-Konishi S."/>
            <person name="Sato K."/>
            <person name="Mori E."/>
            <person name="Abe Y."/>
            <person name="Kisaki G."/>
            <person name="Hamano K."/>
            <person name="Suezawa K."/>
            <person name="Otani M."/>
            <person name="Fukuda T."/>
            <person name="Manabe T."/>
            <person name="Gomi K."/>
            <person name="Tabuchi M."/>
            <person name="Akimitsu K."/>
            <person name="Kataoka I."/>
        </authorList>
    </citation>
    <scope>NUCLEOTIDE SEQUENCE [LARGE SCALE GENOMIC DNA]</scope>
    <source>
        <strain evidence="11">cv. Fuchu</strain>
    </source>
</reference>
<keyword evidence="3 7" id="KW-0732">Signal</keyword>
<evidence type="ECO:0000256" key="2">
    <source>
        <dbReference type="ARBA" id="ARBA00022670"/>
    </source>
</evidence>
<keyword evidence="2 10" id="KW-0645">Protease</keyword>
<dbReference type="EMBL" id="BJWL01000121">
    <property type="protein sequence ID" value="GFS30429.1"/>
    <property type="molecule type" value="Genomic_DNA"/>
</dbReference>
<dbReference type="FunFam" id="3.90.70.10:FF:000067">
    <property type="entry name" value="Senescence-specific cysteine protease"/>
    <property type="match status" value="1"/>
</dbReference>
<dbReference type="PRINTS" id="PR00705">
    <property type="entry name" value="PAPAIN"/>
</dbReference>
<feature type="signal peptide" evidence="7">
    <location>
        <begin position="1"/>
        <end position="26"/>
    </location>
</feature>